<sequence>MDDYGSHYYKFTKDTENEMKDSYITVFDFETSGLDAEKDRVIEIAAIRCKGGKVVSEFSTLVRFDGRLPPKITEITGIQDADLVDGMDEDTAFRILNRMVKDSILVAHNAAFDLAFLHHTLMRLAKRSFDNAFVDTLTISRDLLFYPYTLQETCNQYAITLEGAHRAMNDVYACWELFQRFSQEVDIGGYLNKLSYLKKYGPPKWTPPHAVLYPTENRYRS</sequence>
<accession>A0ACC7P4B8</accession>
<comment type="caution">
    <text evidence="1">The sequence shown here is derived from an EMBL/GenBank/DDBJ whole genome shotgun (WGS) entry which is preliminary data.</text>
</comment>
<evidence type="ECO:0000313" key="1">
    <source>
        <dbReference type="EMBL" id="MFM9330167.1"/>
    </source>
</evidence>
<dbReference type="Proteomes" id="UP001631969">
    <property type="component" value="Unassembled WGS sequence"/>
</dbReference>
<reference evidence="1" key="1">
    <citation type="submission" date="2024-12" db="EMBL/GenBank/DDBJ databases">
        <authorList>
            <person name="Wu N."/>
        </authorList>
    </citation>
    <scope>NUCLEOTIDE SEQUENCE</scope>
    <source>
        <strain evidence="1">P15</strain>
    </source>
</reference>
<dbReference type="EMBL" id="JBJURJ010000012">
    <property type="protein sequence ID" value="MFM9330167.1"/>
    <property type="molecule type" value="Genomic_DNA"/>
</dbReference>
<gene>
    <name evidence="1" type="ORF">ACI1P1_17850</name>
</gene>
<name>A0ACC7P4B8_9BACL</name>
<keyword evidence="2" id="KW-1185">Reference proteome</keyword>
<evidence type="ECO:0000313" key="2">
    <source>
        <dbReference type="Proteomes" id="UP001631969"/>
    </source>
</evidence>
<proteinExistence type="predicted"/>
<organism evidence="1 2">
    <name type="scientific">Paenibacillus mesotrionivorans</name>
    <dbReference type="NCBI Taxonomy" id="3160968"/>
    <lineage>
        <taxon>Bacteria</taxon>
        <taxon>Bacillati</taxon>
        <taxon>Bacillota</taxon>
        <taxon>Bacilli</taxon>
        <taxon>Bacillales</taxon>
        <taxon>Paenibacillaceae</taxon>
        <taxon>Paenibacillus</taxon>
    </lineage>
</organism>
<protein>
    <submittedName>
        <fullName evidence="1">PolC-type DNA polymerase III</fullName>
    </submittedName>
</protein>